<dbReference type="GO" id="GO:0005615">
    <property type="term" value="C:extracellular space"/>
    <property type="evidence" value="ECO:0007669"/>
    <property type="project" value="TreeGrafter"/>
</dbReference>
<feature type="chain" id="PRO_5008146666" evidence="5">
    <location>
        <begin position="21"/>
        <end position="182"/>
    </location>
</feature>
<keyword evidence="5" id="KW-0732">Signal</keyword>
<reference evidence="7" key="2">
    <citation type="submission" date="2016-06" db="UniProtKB">
        <authorList>
            <consortium name="WormBaseParasite"/>
        </authorList>
    </citation>
    <scope>IDENTIFICATION</scope>
</reference>
<proteinExistence type="inferred from homology"/>
<accession>A0A183BVE5</accession>
<dbReference type="Proteomes" id="UP000050741">
    <property type="component" value="Unassembled WGS sequence"/>
</dbReference>
<evidence type="ECO:0000313" key="7">
    <source>
        <dbReference type="WBParaSite" id="GPLIN_000458300"/>
    </source>
</evidence>
<comment type="similarity">
    <text evidence="1">Belongs to the stanniocalcin family.</text>
</comment>
<dbReference type="WBParaSite" id="GPLIN_000458300">
    <property type="protein sequence ID" value="GPLIN_000458300"/>
    <property type="gene ID" value="GPLIN_000458300"/>
</dbReference>
<evidence type="ECO:0000313" key="6">
    <source>
        <dbReference type="Proteomes" id="UP000050741"/>
    </source>
</evidence>
<evidence type="ECO:0000256" key="5">
    <source>
        <dbReference type="SAM" id="SignalP"/>
    </source>
</evidence>
<organism evidence="6 7">
    <name type="scientific">Globodera pallida</name>
    <name type="common">Potato cyst nematode worm</name>
    <name type="synonym">Heterodera pallida</name>
    <dbReference type="NCBI Taxonomy" id="36090"/>
    <lineage>
        <taxon>Eukaryota</taxon>
        <taxon>Metazoa</taxon>
        <taxon>Ecdysozoa</taxon>
        <taxon>Nematoda</taxon>
        <taxon>Chromadorea</taxon>
        <taxon>Rhabditida</taxon>
        <taxon>Tylenchina</taxon>
        <taxon>Tylenchomorpha</taxon>
        <taxon>Tylenchoidea</taxon>
        <taxon>Heteroderidae</taxon>
        <taxon>Heteroderinae</taxon>
        <taxon>Globodera</taxon>
    </lineage>
</organism>
<feature type="signal peptide" evidence="5">
    <location>
        <begin position="1"/>
        <end position="20"/>
    </location>
</feature>
<dbReference type="GO" id="GO:0005179">
    <property type="term" value="F:hormone activity"/>
    <property type="evidence" value="ECO:0007669"/>
    <property type="project" value="UniProtKB-KW"/>
</dbReference>
<protein>
    <submittedName>
        <fullName evidence="7">Uncharacterized protein</fullName>
    </submittedName>
</protein>
<dbReference type="AlphaFoldDB" id="A0A183BVE5"/>
<dbReference type="PANTHER" id="PTHR11245:SF6">
    <property type="entry name" value="DUF19 DOMAIN-CONTAINING PROTEIN"/>
    <property type="match status" value="1"/>
</dbReference>
<keyword evidence="4" id="KW-1015">Disulfide bond</keyword>
<dbReference type="GO" id="GO:0006874">
    <property type="term" value="P:intracellular calcium ion homeostasis"/>
    <property type="evidence" value="ECO:0007669"/>
    <property type="project" value="TreeGrafter"/>
</dbReference>
<dbReference type="InterPro" id="IPR004978">
    <property type="entry name" value="Stanniocalcin"/>
</dbReference>
<evidence type="ECO:0000256" key="3">
    <source>
        <dbReference type="ARBA" id="ARBA00022702"/>
    </source>
</evidence>
<keyword evidence="6" id="KW-1185">Reference proteome</keyword>
<keyword evidence="3" id="KW-0372">Hormone</keyword>
<name>A0A183BVE5_GLOPA</name>
<evidence type="ECO:0000256" key="1">
    <source>
        <dbReference type="ARBA" id="ARBA00008693"/>
    </source>
</evidence>
<comment type="subunit">
    <text evidence="2">Homodimer; disulfide-linked.</text>
</comment>
<evidence type="ECO:0000256" key="2">
    <source>
        <dbReference type="ARBA" id="ARBA00011748"/>
    </source>
</evidence>
<sequence length="182" mass="20468">MPKIIVSFLVLLVVPFSSNGFITPFDSAATAAYGGRAEDCVGCKAYECMDTRDAHCGKSGYLLGYGKPNCDRFNSKEIYDRFNRIGKKFVNCTEFCLINFMERYLMEHKSEGIDCGEVKVVGFRSHPRCYLNCGFCEVCKTNKWALLGGYRFSDFLSLEALQQFIAVMRKCGVLNCLLGNTQ</sequence>
<reference evidence="6" key="1">
    <citation type="submission" date="2014-05" db="EMBL/GenBank/DDBJ databases">
        <title>The genome and life-stage specific transcriptomes of Globodera pallida elucidate key aspects of plant parasitism by a cyst nematode.</title>
        <authorList>
            <person name="Cotton J.A."/>
            <person name="Lilley C.J."/>
            <person name="Jones L.M."/>
            <person name="Kikuchi T."/>
            <person name="Reid A.J."/>
            <person name="Thorpe P."/>
            <person name="Tsai I.J."/>
            <person name="Beasley H."/>
            <person name="Blok V."/>
            <person name="Cock P.J.A."/>
            <person name="Van den Akker S.E."/>
            <person name="Holroyd N."/>
            <person name="Hunt M."/>
            <person name="Mantelin S."/>
            <person name="Naghra H."/>
            <person name="Pain A."/>
            <person name="Palomares-Rius J.E."/>
            <person name="Zarowiecki M."/>
            <person name="Berriman M."/>
            <person name="Jones J.T."/>
            <person name="Urwin P.E."/>
        </authorList>
    </citation>
    <scope>NUCLEOTIDE SEQUENCE [LARGE SCALE GENOMIC DNA]</scope>
    <source>
        <strain evidence="6">Lindley</strain>
    </source>
</reference>
<evidence type="ECO:0000256" key="4">
    <source>
        <dbReference type="ARBA" id="ARBA00023157"/>
    </source>
</evidence>
<dbReference type="PANTHER" id="PTHR11245">
    <property type="entry name" value="STANNIOCALCIN"/>
    <property type="match status" value="1"/>
</dbReference>